<protein>
    <submittedName>
        <fullName evidence="1">Uncharacterized protein</fullName>
    </submittedName>
</protein>
<comment type="caution">
    <text evidence="1">The sequence shown here is derived from an EMBL/GenBank/DDBJ whole genome shotgun (WGS) entry which is preliminary data.</text>
</comment>
<keyword evidence="2" id="KW-1185">Reference proteome</keyword>
<organism evidence="1 2">
    <name type="scientific">Ambrosia artemisiifolia</name>
    <name type="common">Common ragweed</name>
    <dbReference type="NCBI Taxonomy" id="4212"/>
    <lineage>
        <taxon>Eukaryota</taxon>
        <taxon>Viridiplantae</taxon>
        <taxon>Streptophyta</taxon>
        <taxon>Embryophyta</taxon>
        <taxon>Tracheophyta</taxon>
        <taxon>Spermatophyta</taxon>
        <taxon>Magnoliopsida</taxon>
        <taxon>eudicotyledons</taxon>
        <taxon>Gunneridae</taxon>
        <taxon>Pentapetalae</taxon>
        <taxon>asterids</taxon>
        <taxon>campanulids</taxon>
        <taxon>Asterales</taxon>
        <taxon>Asteraceae</taxon>
        <taxon>Asteroideae</taxon>
        <taxon>Heliantheae alliance</taxon>
        <taxon>Heliantheae</taxon>
        <taxon>Ambrosia</taxon>
    </lineage>
</organism>
<evidence type="ECO:0000313" key="1">
    <source>
        <dbReference type="EMBL" id="KAI7732605.1"/>
    </source>
</evidence>
<feature type="non-terminal residue" evidence="1">
    <location>
        <position position="87"/>
    </location>
</feature>
<gene>
    <name evidence="1" type="ORF">M8C21_001657</name>
</gene>
<dbReference type="EMBL" id="JAMZMK010010202">
    <property type="protein sequence ID" value="KAI7732605.1"/>
    <property type="molecule type" value="Genomic_DNA"/>
</dbReference>
<accession>A0AAD5C090</accession>
<sequence length="87" mass="9792">MKGPVYCVMRESTTAAPLSLFRYEHPHTVQDNQIHNQCGFRSHYMCRGFSSGLPNVGGVARARAFEMKVSDAPLAIVDKRHHRHNVA</sequence>
<dbReference type="Proteomes" id="UP001206925">
    <property type="component" value="Unassembled WGS sequence"/>
</dbReference>
<dbReference type="AlphaFoldDB" id="A0AAD5C090"/>
<proteinExistence type="predicted"/>
<evidence type="ECO:0000313" key="2">
    <source>
        <dbReference type="Proteomes" id="UP001206925"/>
    </source>
</evidence>
<name>A0AAD5C090_AMBAR</name>
<reference evidence="1" key="1">
    <citation type="submission" date="2022-06" db="EMBL/GenBank/DDBJ databases">
        <title>Uncovering the hologenomic basis of an extraordinary plant invasion.</title>
        <authorList>
            <person name="Bieker V.C."/>
            <person name="Martin M.D."/>
            <person name="Gilbert T."/>
            <person name="Hodgins K."/>
            <person name="Battlay P."/>
            <person name="Petersen B."/>
            <person name="Wilson J."/>
        </authorList>
    </citation>
    <scope>NUCLEOTIDE SEQUENCE</scope>
    <source>
        <strain evidence="1">AA19_3_7</strain>
        <tissue evidence="1">Leaf</tissue>
    </source>
</reference>